<dbReference type="InterPro" id="IPR036427">
    <property type="entry name" value="Bromodomain-like_sf"/>
</dbReference>
<dbReference type="EMBL" id="JBCLYO010000027">
    <property type="protein sequence ID" value="KAL0077484.1"/>
    <property type="molecule type" value="Genomic_DNA"/>
</dbReference>
<name>A0ABR3ALS0_PHYBL</name>
<evidence type="ECO:0000313" key="4">
    <source>
        <dbReference type="EMBL" id="KAL0077484.1"/>
    </source>
</evidence>
<dbReference type="InterPro" id="IPR051831">
    <property type="entry name" value="Bromodomain_contain_prot"/>
</dbReference>
<evidence type="ECO:0000259" key="3">
    <source>
        <dbReference type="PROSITE" id="PS50014"/>
    </source>
</evidence>
<organism evidence="4 5">
    <name type="scientific">Phycomyces blakesleeanus</name>
    <dbReference type="NCBI Taxonomy" id="4837"/>
    <lineage>
        <taxon>Eukaryota</taxon>
        <taxon>Fungi</taxon>
        <taxon>Fungi incertae sedis</taxon>
        <taxon>Mucoromycota</taxon>
        <taxon>Mucoromycotina</taxon>
        <taxon>Mucoromycetes</taxon>
        <taxon>Mucorales</taxon>
        <taxon>Phycomycetaceae</taxon>
        <taxon>Phycomyces</taxon>
    </lineage>
</organism>
<dbReference type="PANTHER" id="PTHR22881:SF27">
    <property type="entry name" value="BROMODOMAIN CONTAINING 7_9"/>
    <property type="match status" value="1"/>
</dbReference>
<proteinExistence type="predicted"/>
<feature type="non-terminal residue" evidence="4">
    <location>
        <position position="1"/>
    </location>
</feature>
<evidence type="ECO:0000256" key="2">
    <source>
        <dbReference type="PROSITE-ProRule" id="PRU00035"/>
    </source>
</evidence>
<dbReference type="PANTHER" id="PTHR22881">
    <property type="entry name" value="BROMODOMAIN CONTAINING PROTEIN"/>
    <property type="match status" value="1"/>
</dbReference>
<dbReference type="SUPFAM" id="SSF47370">
    <property type="entry name" value="Bromodomain"/>
    <property type="match status" value="1"/>
</dbReference>
<keyword evidence="1 2" id="KW-0103">Bromodomain</keyword>
<dbReference type="Gene3D" id="1.20.920.10">
    <property type="entry name" value="Bromodomain-like"/>
    <property type="match status" value="1"/>
</dbReference>
<dbReference type="Proteomes" id="UP001448207">
    <property type="component" value="Unassembled WGS sequence"/>
</dbReference>
<gene>
    <name evidence="4" type="ORF">J3Q64DRAFT_1621656</name>
</gene>
<dbReference type="PROSITE" id="PS50014">
    <property type="entry name" value="BROMODOMAIN_2"/>
    <property type="match status" value="1"/>
</dbReference>
<dbReference type="SMART" id="SM00297">
    <property type="entry name" value="BROMO"/>
    <property type="match status" value="1"/>
</dbReference>
<dbReference type="CDD" id="cd04369">
    <property type="entry name" value="Bromodomain"/>
    <property type="match status" value="1"/>
</dbReference>
<feature type="non-terminal residue" evidence="4">
    <location>
        <position position="84"/>
    </location>
</feature>
<comment type="caution">
    <text evidence="4">The sequence shown here is derived from an EMBL/GenBank/DDBJ whole genome shotgun (WGS) entry which is preliminary data.</text>
</comment>
<reference evidence="4 5" key="1">
    <citation type="submission" date="2024-04" db="EMBL/GenBank/DDBJ databases">
        <title>Symmetric and asymmetric DNA N6-adenine methylation regulates different biological responses in Mucorales.</title>
        <authorList>
            <consortium name="Lawrence Berkeley National Laboratory"/>
            <person name="Lax C."/>
            <person name="Mondo S.J."/>
            <person name="Osorio-Concepcion M."/>
            <person name="Muszewska A."/>
            <person name="Corrochano-Luque M."/>
            <person name="Gutierrez G."/>
            <person name="Riley R."/>
            <person name="Lipzen A."/>
            <person name="Guo J."/>
            <person name="Hundley H."/>
            <person name="Amirebrahimi M."/>
            <person name="Ng V."/>
            <person name="Lorenzo-Gutierrez D."/>
            <person name="Binder U."/>
            <person name="Yang J."/>
            <person name="Song Y."/>
            <person name="Canovas D."/>
            <person name="Navarro E."/>
            <person name="Freitag M."/>
            <person name="Gabaldon T."/>
            <person name="Grigoriev I.V."/>
            <person name="Corrochano L.M."/>
            <person name="Nicolas F.E."/>
            <person name="Garre V."/>
        </authorList>
    </citation>
    <scope>NUCLEOTIDE SEQUENCE [LARGE SCALE GENOMIC DNA]</scope>
    <source>
        <strain evidence="4 5">L51</strain>
    </source>
</reference>
<dbReference type="Pfam" id="PF00439">
    <property type="entry name" value="Bromodomain"/>
    <property type="match status" value="1"/>
</dbReference>
<accession>A0ABR3ALS0</accession>
<evidence type="ECO:0000313" key="5">
    <source>
        <dbReference type="Proteomes" id="UP001448207"/>
    </source>
</evidence>
<protein>
    <submittedName>
        <fullName evidence="4">Bromodomain-containing protein</fullName>
    </submittedName>
</protein>
<feature type="domain" description="Bromo" evidence="3">
    <location>
        <begin position="1"/>
        <end position="68"/>
    </location>
</feature>
<dbReference type="PRINTS" id="PR00503">
    <property type="entry name" value="BROMODOMAIN"/>
</dbReference>
<keyword evidence="5" id="KW-1185">Reference proteome</keyword>
<sequence length="84" mass="10036">DKKDLFHYPVTAEVAPDYNDIIKTPMSFFDIRERLSAHKYISLDQFEGDIKLIWKNSMTYNKPDTMYFKIAQKLEKLAKELMEQ</sequence>
<evidence type="ECO:0000256" key="1">
    <source>
        <dbReference type="ARBA" id="ARBA00023117"/>
    </source>
</evidence>
<dbReference type="InterPro" id="IPR001487">
    <property type="entry name" value="Bromodomain"/>
</dbReference>